<protein>
    <submittedName>
        <fullName evidence="1">Rho guanine nucleotide exchange factor 39-like isoform X1</fullName>
    </submittedName>
</protein>
<name>A0A4Z2D5N1_SCHJA</name>
<gene>
    <name evidence="1" type="ORF">EWB00_004285</name>
</gene>
<dbReference type="AlphaFoldDB" id="A0A4Z2D5N1"/>
<dbReference type="SUPFAM" id="SSF48065">
    <property type="entry name" value="DBL homology domain (DH-domain)"/>
    <property type="match status" value="1"/>
</dbReference>
<proteinExistence type="predicted"/>
<dbReference type="Gene3D" id="1.20.900.10">
    <property type="entry name" value="Dbl homology (DH) domain"/>
    <property type="match status" value="1"/>
</dbReference>
<dbReference type="STRING" id="6182.A0A4Z2D5N1"/>
<keyword evidence="2" id="KW-1185">Reference proteome</keyword>
<dbReference type="InterPro" id="IPR035899">
    <property type="entry name" value="DBL_dom_sf"/>
</dbReference>
<dbReference type="OrthoDB" id="245697at2759"/>
<organism evidence="1 2">
    <name type="scientific">Schistosoma japonicum</name>
    <name type="common">Blood fluke</name>
    <dbReference type="NCBI Taxonomy" id="6182"/>
    <lineage>
        <taxon>Eukaryota</taxon>
        <taxon>Metazoa</taxon>
        <taxon>Spiralia</taxon>
        <taxon>Lophotrochozoa</taxon>
        <taxon>Platyhelminthes</taxon>
        <taxon>Trematoda</taxon>
        <taxon>Digenea</taxon>
        <taxon>Strigeidida</taxon>
        <taxon>Schistosomatoidea</taxon>
        <taxon>Schistosomatidae</taxon>
        <taxon>Schistosoma</taxon>
    </lineage>
</organism>
<reference evidence="1 2" key="1">
    <citation type="submission" date="2019-03" db="EMBL/GenBank/DDBJ databases">
        <title>An improved genome assembly of the fluke Schistosoma japonicum.</title>
        <authorList>
            <person name="Hu W."/>
            <person name="Luo F."/>
            <person name="Yin M."/>
            <person name="Mo X."/>
            <person name="Sun C."/>
            <person name="Wu Q."/>
            <person name="Zhu B."/>
            <person name="Xiang M."/>
            <person name="Wang J."/>
            <person name="Wang Y."/>
            <person name="Zhang T."/>
            <person name="Xu B."/>
            <person name="Zheng H."/>
            <person name="Feng Z."/>
        </authorList>
    </citation>
    <scope>NUCLEOTIDE SEQUENCE [LARGE SCALE GENOMIC DNA]</scope>
    <source>
        <strain evidence="1">HuSjv2</strain>
        <tissue evidence="1">Worms</tissue>
    </source>
</reference>
<comment type="caution">
    <text evidence="1">The sequence shown here is derived from an EMBL/GenBank/DDBJ whole genome shotgun (WGS) entry which is preliminary data.</text>
</comment>
<evidence type="ECO:0000313" key="2">
    <source>
        <dbReference type="Proteomes" id="UP000311919"/>
    </source>
</evidence>
<evidence type="ECO:0000313" key="1">
    <source>
        <dbReference type="EMBL" id="TNN11781.1"/>
    </source>
</evidence>
<dbReference type="Proteomes" id="UP000311919">
    <property type="component" value="Unassembled WGS sequence"/>
</dbReference>
<accession>A0A4Z2D5N1</accession>
<dbReference type="SUPFAM" id="SSF50729">
    <property type="entry name" value="PH domain-like"/>
    <property type="match status" value="1"/>
</dbReference>
<dbReference type="EMBL" id="SKCS01000282">
    <property type="protein sequence ID" value="TNN11781.1"/>
    <property type="molecule type" value="Genomic_DNA"/>
</dbReference>
<sequence length="610" mass="69660">MFIFTISAFRFILIGSIVNTYFTINEQWNTCNAFTPGLMEFITKQENLPDVNLPLSAFLIMPIQRIPRLWENHDQPHYPSPSSNSIFMVLQHYIHGLSASTVILLAGFASVVATATFLNEQIKISEQANKAALLQSRLFGKWSRNLILVPGRKLLKYGLVKKKNLLDGLTESRLLVILSDILVCATPRNQMDLESFFSKTSRVSGRRYPSQFPQFYRKNLSAKCMKLIRRSNNTGQSVHFSKSFYSHNSASKVFNDSTDCLTDGKICFTCVTVYPLHHCHVQIHFKPRTTLLQPISESPECQPSKHNTVFITPSVTEELKHRTASTPLIFDECCCEATSGVNSKLDSYSTSNEDNRTLKQPDSLNEFGFTVHCREASFTITSHNLAEAEDWVSSLNTAIHAVKTARRSLRKESSAKWPMRGSDFIQFEKWLEQKRSVEESIKYSHIFQSIGMQESAFSGDFPLTNFLESSRMERKLEEYRRRKSIGCDSQKVNRLSYIFHESGSHEFNPKSSKCHKQSGLTLRSVISRFKEKNLINSSVPYHSDNSVRLLSISSIYDKPVINSIPTNTRNHECINDCCYLKNNLPHDKLEIRDNLFLSLLNQSCCGCLWK</sequence>